<dbReference type="InterPro" id="IPR051702">
    <property type="entry name" value="SH3_domain_YSC84-like"/>
</dbReference>
<feature type="domain" description="Ysc84 actin-binding" evidence="1">
    <location>
        <begin position="79"/>
        <end position="202"/>
    </location>
</feature>
<keyword evidence="3" id="KW-1185">Reference proteome</keyword>
<gene>
    <name evidence="2" type="ORF">C2E21_6187</name>
</gene>
<dbReference type="Proteomes" id="UP000239899">
    <property type="component" value="Unassembled WGS sequence"/>
</dbReference>
<dbReference type="InterPro" id="IPR007461">
    <property type="entry name" value="Ysc84_actin-binding"/>
</dbReference>
<dbReference type="GO" id="GO:0035091">
    <property type="term" value="F:phosphatidylinositol binding"/>
    <property type="evidence" value="ECO:0007669"/>
    <property type="project" value="TreeGrafter"/>
</dbReference>
<evidence type="ECO:0000313" key="3">
    <source>
        <dbReference type="Proteomes" id="UP000239899"/>
    </source>
</evidence>
<protein>
    <submittedName>
        <fullName evidence="2">SH3 domain-containing YSC84 1 isoform X3</fullName>
    </submittedName>
</protein>
<organism evidence="2 3">
    <name type="scientific">Chlorella sorokiniana</name>
    <name type="common">Freshwater green alga</name>
    <dbReference type="NCBI Taxonomy" id="3076"/>
    <lineage>
        <taxon>Eukaryota</taxon>
        <taxon>Viridiplantae</taxon>
        <taxon>Chlorophyta</taxon>
        <taxon>core chlorophytes</taxon>
        <taxon>Trebouxiophyceae</taxon>
        <taxon>Chlorellales</taxon>
        <taxon>Chlorellaceae</taxon>
        <taxon>Chlorella clade</taxon>
        <taxon>Chlorella</taxon>
    </lineage>
</organism>
<name>A0A2P6TLG3_CHLSO</name>
<proteinExistence type="predicted"/>
<dbReference type="OrthoDB" id="443981at2759"/>
<sequence length="206" mass="21411">MAGDKQFEQANLDATVLLKELDAASAKINSSFLARCDAVLLQWSIKAGLVLGFETGSGFVIRRLGEGRWSAPLFVSATAMRVGAIAGVEKVATVALSLTRDLTEQLQEGRSPQLGADISLRLGTAVEADGESFSLPIDDVDLLTYSVAVGSIVDVSLKGGALSADAAKNVACYGEGVTSRAILSGSVAPPPQLQPLYSRLSELASN</sequence>
<evidence type="ECO:0000259" key="1">
    <source>
        <dbReference type="Pfam" id="PF04366"/>
    </source>
</evidence>
<comment type="caution">
    <text evidence="2">The sequence shown here is derived from an EMBL/GenBank/DDBJ whole genome shotgun (WGS) entry which is preliminary data.</text>
</comment>
<dbReference type="EMBL" id="LHPG02000012">
    <property type="protein sequence ID" value="PRW45086.1"/>
    <property type="molecule type" value="Genomic_DNA"/>
</dbReference>
<dbReference type="Pfam" id="PF04366">
    <property type="entry name" value="Ysc84"/>
    <property type="match status" value="1"/>
</dbReference>
<dbReference type="AlphaFoldDB" id="A0A2P6TLG3"/>
<dbReference type="PANTHER" id="PTHR15629:SF2">
    <property type="entry name" value="SH3 DOMAIN-CONTAINING YSC84-LIKE PROTEIN 1"/>
    <property type="match status" value="1"/>
</dbReference>
<accession>A0A2P6TLG3</accession>
<dbReference type="PANTHER" id="PTHR15629">
    <property type="entry name" value="SH3YL1 PROTEIN"/>
    <property type="match status" value="1"/>
</dbReference>
<reference evidence="2 3" key="1">
    <citation type="journal article" date="2018" name="Plant J.">
        <title>Genome sequences of Chlorella sorokiniana UTEX 1602 and Micractinium conductrix SAG 241.80: implications to maltose excretion by a green alga.</title>
        <authorList>
            <person name="Arriola M.B."/>
            <person name="Velmurugan N."/>
            <person name="Zhang Y."/>
            <person name="Plunkett M.H."/>
            <person name="Hondzo H."/>
            <person name="Barney B.M."/>
        </authorList>
    </citation>
    <scope>NUCLEOTIDE SEQUENCE [LARGE SCALE GENOMIC DNA]</scope>
    <source>
        <strain evidence="3">UTEX 1602</strain>
    </source>
</reference>
<evidence type="ECO:0000313" key="2">
    <source>
        <dbReference type="EMBL" id="PRW45086.1"/>
    </source>
</evidence>
<dbReference type="CDD" id="cd11524">
    <property type="entry name" value="SYLF"/>
    <property type="match status" value="1"/>
</dbReference>